<dbReference type="InterPro" id="IPR051494">
    <property type="entry name" value="BSD_domain-containing"/>
</dbReference>
<evidence type="ECO:0000259" key="2">
    <source>
        <dbReference type="PROSITE" id="PS50858"/>
    </source>
</evidence>
<evidence type="ECO:0000313" key="3">
    <source>
        <dbReference type="EMBL" id="KAG2193577.1"/>
    </source>
</evidence>
<dbReference type="AlphaFoldDB" id="A0A8H7QJ12"/>
<organism evidence="3 4">
    <name type="scientific">Mucor saturninus</name>
    <dbReference type="NCBI Taxonomy" id="64648"/>
    <lineage>
        <taxon>Eukaryota</taxon>
        <taxon>Fungi</taxon>
        <taxon>Fungi incertae sedis</taxon>
        <taxon>Mucoromycota</taxon>
        <taxon>Mucoromycotina</taxon>
        <taxon>Mucoromycetes</taxon>
        <taxon>Mucorales</taxon>
        <taxon>Mucorineae</taxon>
        <taxon>Mucoraceae</taxon>
        <taxon>Mucor</taxon>
    </lineage>
</organism>
<gene>
    <name evidence="3" type="ORF">INT47_006643</name>
</gene>
<dbReference type="PANTHER" id="PTHR16019:SF5">
    <property type="entry name" value="BSD DOMAIN-CONTAINING PROTEIN 1"/>
    <property type="match status" value="1"/>
</dbReference>
<dbReference type="SUPFAM" id="SSF140383">
    <property type="entry name" value="BSD domain-like"/>
    <property type="match status" value="1"/>
</dbReference>
<feature type="compositionally biased region" description="Acidic residues" evidence="1">
    <location>
        <begin position="395"/>
        <end position="404"/>
    </location>
</feature>
<dbReference type="Pfam" id="PF03909">
    <property type="entry name" value="BSD"/>
    <property type="match status" value="1"/>
</dbReference>
<comment type="caution">
    <text evidence="3">The sequence shown here is derived from an EMBL/GenBank/DDBJ whole genome shotgun (WGS) entry which is preliminary data.</text>
</comment>
<dbReference type="SMART" id="SM00751">
    <property type="entry name" value="BSD"/>
    <property type="match status" value="1"/>
</dbReference>
<feature type="compositionally biased region" description="Acidic residues" evidence="1">
    <location>
        <begin position="314"/>
        <end position="324"/>
    </location>
</feature>
<proteinExistence type="predicted"/>
<feature type="domain" description="BSD" evidence="2">
    <location>
        <begin position="243"/>
        <end position="295"/>
    </location>
</feature>
<dbReference type="InterPro" id="IPR035925">
    <property type="entry name" value="BSD_dom_sf"/>
</dbReference>
<feature type="compositionally biased region" description="Low complexity" evidence="1">
    <location>
        <begin position="326"/>
        <end position="342"/>
    </location>
</feature>
<dbReference type="OrthoDB" id="73788at2759"/>
<dbReference type="PROSITE" id="PS50858">
    <property type="entry name" value="BSD"/>
    <property type="match status" value="1"/>
</dbReference>
<dbReference type="Proteomes" id="UP000603453">
    <property type="component" value="Unassembled WGS sequence"/>
</dbReference>
<dbReference type="Gene3D" id="1.10.3970.10">
    <property type="entry name" value="BSD domain"/>
    <property type="match status" value="1"/>
</dbReference>
<feature type="compositionally biased region" description="Polar residues" evidence="1">
    <location>
        <begin position="350"/>
        <end position="367"/>
    </location>
</feature>
<feature type="region of interest" description="Disordered" evidence="1">
    <location>
        <begin position="314"/>
        <end position="404"/>
    </location>
</feature>
<reference evidence="3" key="1">
    <citation type="submission" date="2020-12" db="EMBL/GenBank/DDBJ databases">
        <title>Metabolic potential, ecology and presence of endohyphal bacteria is reflected in genomic diversity of Mucoromycotina.</title>
        <authorList>
            <person name="Muszewska A."/>
            <person name="Okrasinska A."/>
            <person name="Steczkiewicz K."/>
            <person name="Drgas O."/>
            <person name="Orlowska M."/>
            <person name="Perlinska-Lenart U."/>
            <person name="Aleksandrzak-Piekarczyk T."/>
            <person name="Szatraj K."/>
            <person name="Zielenkiewicz U."/>
            <person name="Pilsyk S."/>
            <person name="Malc E."/>
            <person name="Mieczkowski P."/>
            <person name="Kruszewska J.S."/>
            <person name="Biernat P."/>
            <person name="Pawlowska J."/>
        </authorList>
    </citation>
    <scope>NUCLEOTIDE SEQUENCE</scope>
    <source>
        <strain evidence="3">WA0000017839</strain>
    </source>
</reference>
<dbReference type="EMBL" id="JAEPRD010000227">
    <property type="protein sequence ID" value="KAG2193577.1"/>
    <property type="molecule type" value="Genomic_DNA"/>
</dbReference>
<evidence type="ECO:0000256" key="1">
    <source>
        <dbReference type="SAM" id="MobiDB-lite"/>
    </source>
</evidence>
<evidence type="ECO:0000313" key="4">
    <source>
        <dbReference type="Proteomes" id="UP000603453"/>
    </source>
</evidence>
<dbReference type="PANTHER" id="PTHR16019">
    <property type="entry name" value="SYNAPSE-ASSOCIATED PROTEIN"/>
    <property type="match status" value="1"/>
</dbReference>
<dbReference type="GO" id="GO:0005737">
    <property type="term" value="C:cytoplasm"/>
    <property type="evidence" value="ECO:0007669"/>
    <property type="project" value="TreeGrafter"/>
</dbReference>
<sequence length="404" mass="45747">MDDMYQYAASAVDSNTKKTNAVPEEDDVIIKAFSNMGWGKKWTSLVDTVKKQSEAFVEGTKKDLQEFAQVLTEDDDENEITTTINEDGQATTSRDITVDLNPMDTIRENLAKINTVNFTSLRDGLTHTLNQTLPSQITSVRLPENMDLTQLQEGLTNGTRSAEHYLQKFGTDVISALKNTVTVLGPEEQEVTVESNNESAPRIYANRKEALLAKMQTNESTYLTDPELSKKDKEQEKKVLDTFNASFKIDEYTDEIAQLLNDYPALRETMDRLVPVQVSYALFWQRYFYHAWKIEQDEQKRQLIVQGVTEDDADFKWDSDDEDSQVPAPVTSTSTATITTKNIKTDEPTSRTSTTNSEGTDDFSNISEPIESPPLKSSQTTEDEWVKAEKKKSDDEEDSDSDWE</sequence>
<protein>
    <recommendedName>
        <fullName evidence="2">BSD domain-containing protein</fullName>
    </recommendedName>
</protein>
<dbReference type="InterPro" id="IPR005607">
    <property type="entry name" value="BSD_dom"/>
</dbReference>
<accession>A0A8H7QJ12</accession>
<keyword evidence="4" id="KW-1185">Reference proteome</keyword>
<feature type="compositionally biased region" description="Basic and acidic residues" evidence="1">
    <location>
        <begin position="384"/>
        <end position="394"/>
    </location>
</feature>
<name>A0A8H7QJ12_9FUNG</name>